<evidence type="ECO:0000256" key="1">
    <source>
        <dbReference type="ARBA" id="ARBA00006754"/>
    </source>
</evidence>
<comment type="caution">
    <text evidence="5">The sequence shown here is derived from an EMBL/GenBank/DDBJ whole genome shotgun (WGS) entry which is preliminary data.</text>
</comment>
<dbReference type="InterPro" id="IPR041522">
    <property type="entry name" value="CdaR_GGDEF"/>
</dbReference>
<accession>A0AB36FSD0</accession>
<name>A0AB36FSD0_ALTMA</name>
<dbReference type="PANTHER" id="PTHR33744">
    <property type="entry name" value="CARBOHYDRATE DIACID REGULATOR"/>
    <property type="match status" value="1"/>
</dbReference>
<dbReference type="PANTHER" id="PTHR33744:SF15">
    <property type="entry name" value="CARBOHYDRATE DIACID REGULATOR"/>
    <property type="match status" value="1"/>
</dbReference>
<sequence>MYIDHHVAQKIVDRAMEIIGHNVNVMNHKAVIVGSGDQQRIDQLHEGALQVIRAGTEIAFTKYQAEGMSGVQSGINIPITNEGKLIGVVGITGEPEQIKKYASLVVMTAELIIEQAMLAAQIRWDRRLQESIIVRLIEGGWSNDSLFNDRVERMKIDLNVPRVVLIVDLRSIHNNQDIALTSMQNILKLLEKRESESLLAILSPTQIVILQRIFIHSDVWDYTSSLEQLNAYQKQLLKEPSIKFNISMGQYFPGIDGIAESYKSASRAIEVGKLSHPNKTLFSARELILDLILKESLDSWRGSQLLNDYKKLQSKDTQGTLQKTLQTYFAENTDFAATAEKLHIHRNTLRYRLDRINEILGIDLKNLQDLFRLYMATRLSEWDKDQIH</sequence>
<dbReference type="InterPro" id="IPR008599">
    <property type="entry name" value="Diacid_rec"/>
</dbReference>
<dbReference type="Pfam" id="PF13556">
    <property type="entry name" value="HTH_30"/>
    <property type="match status" value="1"/>
</dbReference>
<evidence type="ECO:0000313" key="5">
    <source>
        <dbReference type="EMBL" id="OES25767.1"/>
    </source>
</evidence>
<evidence type="ECO:0000259" key="4">
    <source>
        <dbReference type="Pfam" id="PF17853"/>
    </source>
</evidence>
<comment type="similarity">
    <text evidence="1">Belongs to the CdaR family.</text>
</comment>
<evidence type="ECO:0000313" key="6">
    <source>
        <dbReference type="Proteomes" id="UP000095392"/>
    </source>
</evidence>
<protein>
    <submittedName>
        <fullName evidence="5">PucR C-terminal helix-turn-helix domain protein</fullName>
    </submittedName>
</protein>
<organism evidence="5 6">
    <name type="scientific">Alteromonas macleodii</name>
    <name type="common">Pseudoalteromonas macleodii</name>
    <dbReference type="NCBI Taxonomy" id="28108"/>
    <lineage>
        <taxon>Bacteria</taxon>
        <taxon>Pseudomonadati</taxon>
        <taxon>Pseudomonadota</taxon>
        <taxon>Gammaproteobacteria</taxon>
        <taxon>Alteromonadales</taxon>
        <taxon>Alteromonadaceae</taxon>
        <taxon>Alteromonas/Salinimonas group</taxon>
        <taxon>Alteromonas</taxon>
    </lineage>
</organism>
<dbReference type="InterPro" id="IPR025736">
    <property type="entry name" value="PucR_C-HTH_dom"/>
</dbReference>
<proteinExistence type="inferred from homology"/>
<dbReference type="InterPro" id="IPR042070">
    <property type="entry name" value="PucR_C-HTH_sf"/>
</dbReference>
<keyword evidence="6" id="KW-1185">Reference proteome</keyword>
<evidence type="ECO:0000259" key="2">
    <source>
        <dbReference type="Pfam" id="PF05651"/>
    </source>
</evidence>
<dbReference type="Gene3D" id="1.10.10.2840">
    <property type="entry name" value="PucR C-terminal helix-turn-helix domain"/>
    <property type="match status" value="1"/>
</dbReference>
<dbReference type="Pfam" id="PF17853">
    <property type="entry name" value="GGDEF_2"/>
    <property type="match status" value="1"/>
</dbReference>
<dbReference type="InterPro" id="IPR051448">
    <property type="entry name" value="CdaR-like_regulators"/>
</dbReference>
<dbReference type="AlphaFoldDB" id="A0AB36FSD0"/>
<feature type="domain" description="Putative sugar diacid recognition" evidence="2">
    <location>
        <begin position="3"/>
        <end position="134"/>
    </location>
</feature>
<evidence type="ECO:0000259" key="3">
    <source>
        <dbReference type="Pfam" id="PF13556"/>
    </source>
</evidence>
<gene>
    <name evidence="5" type="ORF">BFV95_4285</name>
</gene>
<dbReference type="RefSeq" id="WP_069945405.1">
    <property type="nucleotide sequence ID" value="NZ_MIPW01000053.1"/>
</dbReference>
<feature type="domain" description="CdaR GGDEF-like" evidence="4">
    <location>
        <begin position="143"/>
        <end position="271"/>
    </location>
</feature>
<dbReference type="EMBL" id="MIPY01000039">
    <property type="protein sequence ID" value="OES25767.1"/>
    <property type="molecule type" value="Genomic_DNA"/>
</dbReference>
<dbReference type="Proteomes" id="UP000095392">
    <property type="component" value="Unassembled WGS sequence"/>
</dbReference>
<feature type="domain" description="PucR C-terminal helix-turn-helix" evidence="3">
    <location>
        <begin position="321"/>
        <end position="378"/>
    </location>
</feature>
<dbReference type="Pfam" id="PF05651">
    <property type="entry name" value="Diacid_rec"/>
    <property type="match status" value="1"/>
</dbReference>
<reference evidence="5 6" key="1">
    <citation type="submission" date="2016-09" db="EMBL/GenBank/DDBJ databases">
        <title>Draft Genome Sequence of four Alteromonas macleodii strains isolated from copper coupons and grown long-term at elevated copper levels.</title>
        <authorList>
            <person name="Cusick K."/>
            <person name="Dale J."/>
            <person name="Little B."/>
            <person name="Biffinger J."/>
        </authorList>
    </citation>
    <scope>NUCLEOTIDE SEQUENCE [LARGE SCALE GENOMIC DNA]</scope>
    <source>
        <strain evidence="5 6">KCP01</strain>
    </source>
</reference>